<proteinExistence type="predicted"/>
<reference evidence="2" key="1">
    <citation type="journal article" date="2023" name="Front. Plant Sci.">
        <title>Chromosomal-level genome assembly of Melastoma candidum provides insights into trichome evolution.</title>
        <authorList>
            <person name="Zhong Y."/>
            <person name="Wu W."/>
            <person name="Sun C."/>
            <person name="Zou P."/>
            <person name="Liu Y."/>
            <person name="Dai S."/>
            <person name="Zhou R."/>
        </authorList>
    </citation>
    <scope>NUCLEOTIDE SEQUENCE [LARGE SCALE GENOMIC DNA]</scope>
</reference>
<keyword evidence="2" id="KW-1185">Reference proteome</keyword>
<protein>
    <submittedName>
        <fullName evidence="1">Uncharacterized protein</fullName>
    </submittedName>
</protein>
<dbReference type="EMBL" id="CM042886">
    <property type="protein sequence ID" value="KAI4339715.1"/>
    <property type="molecule type" value="Genomic_DNA"/>
</dbReference>
<gene>
    <name evidence="1" type="ORF">MLD38_024625</name>
</gene>
<accession>A0ACB9NSW5</accession>
<evidence type="ECO:0000313" key="1">
    <source>
        <dbReference type="EMBL" id="KAI4339715.1"/>
    </source>
</evidence>
<sequence length="186" mass="20715">MKLTHWKDLFLGSREDWATVPNPPPPPFLPLPSSLGDVSYSCGSCGYELNLSSLNRIMSTIGSKYRKLIKRGRISFFDVDESRTSFSAGGPNSSTGSAATGLEWLTTKVFPLIPMDRISHPIQTTQVITYMMSEFGPYSRQSPEASRCNHPFAIADLLFPGFGGEYVWLCTAVRISRGFWAFQQQC</sequence>
<evidence type="ECO:0000313" key="2">
    <source>
        <dbReference type="Proteomes" id="UP001057402"/>
    </source>
</evidence>
<organism evidence="1 2">
    <name type="scientific">Melastoma candidum</name>
    <dbReference type="NCBI Taxonomy" id="119954"/>
    <lineage>
        <taxon>Eukaryota</taxon>
        <taxon>Viridiplantae</taxon>
        <taxon>Streptophyta</taxon>
        <taxon>Embryophyta</taxon>
        <taxon>Tracheophyta</taxon>
        <taxon>Spermatophyta</taxon>
        <taxon>Magnoliopsida</taxon>
        <taxon>eudicotyledons</taxon>
        <taxon>Gunneridae</taxon>
        <taxon>Pentapetalae</taxon>
        <taxon>rosids</taxon>
        <taxon>malvids</taxon>
        <taxon>Myrtales</taxon>
        <taxon>Melastomataceae</taxon>
        <taxon>Melastomatoideae</taxon>
        <taxon>Melastomateae</taxon>
        <taxon>Melastoma</taxon>
    </lineage>
</organism>
<comment type="caution">
    <text evidence="1">The sequence shown here is derived from an EMBL/GenBank/DDBJ whole genome shotgun (WGS) entry which is preliminary data.</text>
</comment>
<name>A0ACB9NSW5_9MYRT</name>
<dbReference type="Proteomes" id="UP001057402">
    <property type="component" value="Chromosome 7"/>
</dbReference>